<keyword evidence="5 6" id="KW-0472">Membrane</keyword>
<dbReference type="GO" id="GO:0015205">
    <property type="term" value="F:nucleobase transmembrane transporter activity"/>
    <property type="evidence" value="ECO:0007669"/>
    <property type="project" value="TreeGrafter"/>
</dbReference>
<feature type="transmembrane region" description="Helical" evidence="6">
    <location>
        <begin position="185"/>
        <end position="206"/>
    </location>
</feature>
<keyword evidence="3 6" id="KW-0812">Transmembrane</keyword>
<dbReference type="VEuPathDB" id="FungiDB:CLCR_00085"/>
<feature type="transmembrane region" description="Helical" evidence="6">
    <location>
        <begin position="354"/>
        <end position="371"/>
    </location>
</feature>
<name>A0A1C1C6F3_9EURO</name>
<evidence type="ECO:0000256" key="4">
    <source>
        <dbReference type="ARBA" id="ARBA00022989"/>
    </source>
</evidence>
<feature type="transmembrane region" description="Helical" evidence="6">
    <location>
        <begin position="435"/>
        <end position="456"/>
    </location>
</feature>
<feature type="transmembrane region" description="Helical" evidence="6">
    <location>
        <begin position="50"/>
        <end position="68"/>
    </location>
</feature>
<keyword evidence="4 6" id="KW-1133">Transmembrane helix</keyword>
<dbReference type="InterPro" id="IPR045225">
    <property type="entry name" value="Uracil/uridine/allantoin_perm"/>
</dbReference>
<evidence type="ECO:0000256" key="5">
    <source>
        <dbReference type="ARBA" id="ARBA00023136"/>
    </source>
</evidence>
<dbReference type="Gene3D" id="1.10.4160.10">
    <property type="entry name" value="Hydantoin permease"/>
    <property type="match status" value="1"/>
</dbReference>
<evidence type="ECO:0000256" key="2">
    <source>
        <dbReference type="ARBA" id="ARBA00008974"/>
    </source>
</evidence>
<feature type="transmembrane region" description="Helical" evidence="6">
    <location>
        <begin position="266"/>
        <end position="283"/>
    </location>
</feature>
<feature type="transmembrane region" description="Helical" evidence="6">
    <location>
        <begin position="383"/>
        <end position="405"/>
    </location>
</feature>
<feature type="transmembrane region" description="Helical" evidence="6">
    <location>
        <begin position="468"/>
        <end position="488"/>
    </location>
</feature>
<dbReference type="OrthoDB" id="2018619at2759"/>
<feature type="transmembrane region" description="Helical" evidence="6">
    <location>
        <begin position="74"/>
        <end position="98"/>
    </location>
</feature>
<evidence type="ECO:0000256" key="6">
    <source>
        <dbReference type="SAM" id="Phobius"/>
    </source>
</evidence>
<organism evidence="7 8">
    <name type="scientific">Cladophialophora carrionii</name>
    <dbReference type="NCBI Taxonomy" id="86049"/>
    <lineage>
        <taxon>Eukaryota</taxon>
        <taxon>Fungi</taxon>
        <taxon>Dikarya</taxon>
        <taxon>Ascomycota</taxon>
        <taxon>Pezizomycotina</taxon>
        <taxon>Eurotiomycetes</taxon>
        <taxon>Chaetothyriomycetidae</taxon>
        <taxon>Chaetothyriales</taxon>
        <taxon>Herpotrichiellaceae</taxon>
        <taxon>Cladophialophora</taxon>
    </lineage>
</organism>
<sequence>MTSFIEKNIHPTFLSWEAKEEGQDEKSFNRWANKDVIPTPAHERNYTGRGYFGFWVAAAVNTSAWTLGSSNLAAGLTAAETIGMVLVASVLTGIIAFLCGEPGIKYHVGFPMMSRAGFGIFGIQAYWGGLAVTVILASIFPTFEHMKNTLPESADITTQELIGFIIYIVVFTPLMLVHPRRFHKYLFYIFGGVLATMVGLFIWAVSANGGASVMPPSVSISSTERSFLMLRCVSSVAGAWTGSGIRQADWTRYAKTRRAAVLNQMITVPLTITITAMLGTFATSAVTNMYGQAIWQPITLLQFLLRNNYNASTRAGCFFAGLGFFLSQLSVNVVQNSVAAGMDLASLAPRWVDVTRGSLIMCLIGYVINPWRFVKAPGTFITVLNSFGMFISPLAGINVVDFWLVRSRQWKVPDLYVGDNSSIYWYFMGLNWRAFFSWTMAIWPSFPGFLVAVGGAELAGGWLKCFQLSWFIGFLGAGLIHYCVSLVFPPPGKPYVHERFGNEGGILSLDGVSDAASESEPFHDVEKANIVGSIKGSRQE</sequence>
<dbReference type="EMBL" id="LGRB01000022">
    <property type="protein sequence ID" value="OCT44047.1"/>
    <property type="molecule type" value="Genomic_DNA"/>
</dbReference>
<evidence type="ECO:0000313" key="8">
    <source>
        <dbReference type="Proteomes" id="UP000094526"/>
    </source>
</evidence>
<comment type="similarity">
    <text evidence="2">Belongs to the purine-cytosine permease (2.A.39) family.</text>
</comment>
<comment type="subcellular location">
    <subcellularLocation>
        <location evidence="1">Membrane</location>
        <topology evidence="1">Multi-pass membrane protein</topology>
    </subcellularLocation>
</comment>
<evidence type="ECO:0000256" key="3">
    <source>
        <dbReference type="ARBA" id="ARBA00022692"/>
    </source>
</evidence>
<dbReference type="GO" id="GO:0005886">
    <property type="term" value="C:plasma membrane"/>
    <property type="evidence" value="ECO:0007669"/>
    <property type="project" value="TreeGrafter"/>
</dbReference>
<keyword evidence="8" id="KW-1185">Reference proteome</keyword>
<accession>A0A1C1C6F3</accession>
<dbReference type="AlphaFoldDB" id="A0A1C1C6F3"/>
<dbReference type="InterPro" id="IPR001248">
    <property type="entry name" value="Pur-cyt_permease"/>
</dbReference>
<comment type="caution">
    <text evidence="7">The sequence shown here is derived from an EMBL/GenBank/DDBJ whole genome shotgun (WGS) entry which is preliminary data.</text>
</comment>
<dbReference type="Proteomes" id="UP000094526">
    <property type="component" value="Unassembled WGS sequence"/>
</dbReference>
<feature type="transmembrane region" description="Helical" evidence="6">
    <location>
        <begin position="317"/>
        <end position="334"/>
    </location>
</feature>
<evidence type="ECO:0000256" key="1">
    <source>
        <dbReference type="ARBA" id="ARBA00004141"/>
    </source>
</evidence>
<feature type="transmembrane region" description="Helical" evidence="6">
    <location>
        <begin position="226"/>
        <end position="245"/>
    </location>
</feature>
<dbReference type="PANTHER" id="PTHR30618:SF15">
    <property type="entry name" value="NICOTINAMIDE RIBOSIDE TRANSPORTER 1-RELATED"/>
    <property type="match status" value="1"/>
</dbReference>
<reference evidence="8" key="1">
    <citation type="submission" date="2015-07" db="EMBL/GenBank/DDBJ databases">
        <authorList>
            <person name="Teixeira M.M."/>
            <person name="Souza R.C."/>
            <person name="Almeida L.G."/>
            <person name="Vicente V.A."/>
            <person name="de Hoog S."/>
            <person name="Bocca A.L."/>
            <person name="de Almeida S.R."/>
            <person name="Vasconcelos A.T."/>
            <person name="Felipe M.S."/>
        </authorList>
    </citation>
    <scope>NUCLEOTIDE SEQUENCE [LARGE SCALE GENOMIC DNA]</scope>
    <source>
        <strain evidence="8">KSF</strain>
    </source>
</reference>
<evidence type="ECO:0000313" key="7">
    <source>
        <dbReference type="EMBL" id="OCT44047.1"/>
    </source>
</evidence>
<proteinExistence type="inferred from homology"/>
<dbReference type="PANTHER" id="PTHR30618">
    <property type="entry name" value="NCS1 FAMILY PURINE/PYRIMIDINE TRANSPORTER"/>
    <property type="match status" value="1"/>
</dbReference>
<dbReference type="VEuPathDB" id="FungiDB:G647_07164"/>
<protein>
    <submittedName>
        <fullName evidence="7">Putative permease C29B12.14c</fullName>
    </submittedName>
</protein>
<dbReference type="Pfam" id="PF02133">
    <property type="entry name" value="Transp_cyt_pur"/>
    <property type="match status" value="1"/>
</dbReference>
<gene>
    <name evidence="7" type="ORF">CLCR_00085</name>
</gene>
<feature type="transmembrane region" description="Helical" evidence="6">
    <location>
        <begin position="161"/>
        <end position="178"/>
    </location>
</feature>
<feature type="transmembrane region" description="Helical" evidence="6">
    <location>
        <begin position="118"/>
        <end position="141"/>
    </location>
</feature>